<dbReference type="EMBL" id="JBJVNI010000013">
    <property type="protein sequence ID" value="MFM9612039.1"/>
    <property type="molecule type" value="Genomic_DNA"/>
</dbReference>
<keyword evidence="2" id="KW-0472">Membrane</keyword>
<accession>A0ABW9HVA6</accession>
<feature type="compositionally biased region" description="Gly residues" evidence="1">
    <location>
        <begin position="159"/>
        <end position="169"/>
    </location>
</feature>
<evidence type="ECO:0000313" key="4">
    <source>
        <dbReference type="Proteomes" id="UP001631957"/>
    </source>
</evidence>
<feature type="compositionally biased region" description="Gly residues" evidence="1">
    <location>
        <begin position="184"/>
        <end position="200"/>
    </location>
</feature>
<reference evidence="3 4" key="1">
    <citation type="submission" date="2024-12" db="EMBL/GenBank/DDBJ databases">
        <title>Forecasting of Potato common scab and diversities of Pathogenic streptomyces spp. in china.</title>
        <authorList>
            <person name="Handique U."/>
            <person name="Wu J."/>
        </authorList>
    </citation>
    <scope>NUCLEOTIDE SEQUENCE [LARGE SCALE GENOMIC DNA]</scope>
    <source>
        <strain evidence="3 4">ZRIMU1530</strain>
    </source>
</reference>
<gene>
    <name evidence="3" type="ORF">ACKI18_25405</name>
</gene>
<feature type="non-terminal residue" evidence="3">
    <location>
        <position position="200"/>
    </location>
</feature>
<feature type="region of interest" description="Disordered" evidence="1">
    <location>
        <begin position="159"/>
        <end position="200"/>
    </location>
</feature>
<comment type="caution">
    <text evidence="3">The sequence shown here is derived from an EMBL/GenBank/DDBJ whole genome shotgun (WGS) entry which is preliminary data.</text>
</comment>
<feature type="transmembrane region" description="Helical" evidence="2">
    <location>
        <begin position="108"/>
        <end position="128"/>
    </location>
</feature>
<sequence length="200" mass="21223">MKTLRFVGYAFGGMSAVYAGYYTVVYLTRWEWQRALISAALLIVVEVFLATVLLLTRLARLESRIEASDARVEEVRQRLEQSRSPRPHRFNWLSPVDRTSLNGAQRTFVFVPVLMVAGAALSGLALVIQKIAGATARPGAERRLAGRLTALTAPSLGEGLSGRGVGRGVEGGRGRGESAPGSVGVEGWGRGVRGGSAGGG</sequence>
<evidence type="ECO:0008006" key="5">
    <source>
        <dbReference type="Google" id="ProtNLM"/>
    </source>
</evidence>
<evidence type="ECO:0000256" key="1">
    <source>
        <dbReference type="SAM" id="MobiDB-lite"/>
    </source>
</evidence>
<feature type="transmembrane region" description="Helical" evidence="2">
    <location>
        <begin position="35"/>
        <end position="55"/>
    </location>
</feature>
<protein>
    <recommendedName>
        <fullName evidence="5">Integral membrane protein</fullName>
    </recommendedName>
</protein>
<keyword evidence="2" id="KW-1133">Transmembrane helix</keyword>
<proteinExistence type="predicted"/>
<feature type="transmembrane region" description="Helical" evidence="2">
    <location>
        <begin position="6"/>
        <end position="28"/>
    </location>
</feature>
<keyword evidence="2" id="KW-0812">Transmembrane</keyword>
<evidence type="ECO:0000256" key="2">
    <source>
        <dbReference type="SAM" id="Phobius"/>
    </source>
</evidence>
<keyword evidence="4" id="KW-1185">Reference proteome</keyword>
<name>A0ABW9HVA6_9ACTN</name>
<evidence type="ECO:0000313" key="3">
    <source>
        <dbReference type="EMBL" id="MFM9612039.1"/>
    </source>
</evidence>
<dbReference type="Proteomes" id="UP001631957">
    <property type="component" value="Unassembled WGS sequence"/>
</dbReference>
<organism evidence="3 4">
    <name type="scientific">Streptomyces niveiscabiei</name>
    <dbReference type="NCBI Taxonomy" id="164115"/>
    <lineage>
        <taxon>Bacteria</taxon>
        <taxon>Bacillati</taxon>
        <taxon>Actinomycetota</taxon>
        <taxon>Actinomycetes</taxon>
        <taxon>Kitasatosporales</taxon>
        <taxon>Streptomycetaceae</taxon>
        <taxon>Streptomyces</taxon>
    </lineage>
</organism>